<dbReference type="Proteomes" id="UP001595478">
    <property type="component" value="Unassembled WGS sequence"/>
</dbReference>
<dbReference type="Gene3D" id="2.60.40.10">
    <property type="entry name" value="Immunoglobulins"/>
    <property type="match status" value="5"/>
</dbReference>
<accession>A0ABV7FMV3</accession>
<dbReference type="InterPro" id="IPR040839">
    <property type="entry name" value="MG4"/>
</dbReference>
<evidence type="ECO:0000256" key="2">
    <source>
        <dbReference type="SAM" id="MobiDB-lite"/>
    </source>
</evidence>
<dbReference type="SUPFAM" id="SSF49373">
    <property type="entry name" value="Invasin/intimin cell-adhesion fragments"/>
    <property type="match status" value="5"/>
</dbReference>
<dbReference type="RefSeq" id="WP_376919789.1">
    <property type="nucleotide sequence ID" value="NZ_JBHRSW010000014.1"/>
</dbReference>
<reference evidence="5" key="1">
    <citation type="journal article" date="2019" name="Int. J. Syst. Evol. Microbiol.">
        <title>The Global Catalogue of Microorganisms (GCM) 10K type strain sequencing project: providing services to taxonomists for standard genome sequencing and annotation.</title>
        <authorList>
            <consortium name="The Broad Institute Genomics Platform"/>
            <consortium name="The Broad Institute Genome Sequencing Center for Infectious Disease"/>
            <person name="Wu L."/>
            <person name="Ma J."/>
        </authorList>
    </citation>
    <scope>NUCLEOTIDE SEQUENCE [LARGE SCALE GENOMIC DNA]</scope>
    <source>
        <strain evidence="5">KCTC 52473</strain>
    </source>
</reference>
<dbReference type="Pfam" id="PF02369">
    <property type="entry name" value="Big_1"/>
    <property type="match status" value="2"/>
</dbReference>
<name>A0ABV7FMV3_9ALTE</name>
<evidence type="ECO:0000256" key="1">
    <source>
        <dbReference type="ARBA" id="ARBA00010116"/>
    </source>
</evidence>
<evidence type="ECO:0000313" key="4">
    <source>
        <dbReference type="EMBL" id="MFC3121654.1"/>
    </source>
</evidence>
<evidence type="ECO:0000313" key="5">
    <source>
        <dbReference type="Proteomes" id="UP001595478"/>
    </source>
</evidence>
<feature type="compositionally biased region" description="Pro residues" evidence="2">
    <location>
        <begin position="37"/>
        <end position="49"/>
    </location>
</feature>
<proteinExistence type="inferred from homology"/>
<feature type="domain" description="Big-1" evidence="3">
    <location>
        <begin position="165"/>
        <end position="259"/>
    </location>
</feature>
<dbReference type="PROSITE" id="PS51257">
    <property type="entry name" value="PROKAR_LIPOPROTEIN"/>
    <property type="match status" value="1"/>
</dbReference>
<dbReference type="PROSITE" id="PS51127">
    <property type="entry name" value="BIG1"/>
    <property type="match status" value="2"/>
</dbReference>
<keyword evidence="5" id="KW-1185">Reference proteome</keyword>
<dbReference type="InterPro" id="IPR013783">
    <property type="entry name" value="Ig-like_fold"/>
</dbReference>
<feature type="domain" description="Big-1" evidence="3">
    <location>
        <begin position="549"/>
        <end position="655"/>
    </location>
</feature>
<dbReference type="InterPro" id="IPR008964">
    <property type="entry name" value="Invasin/intimin_cell_adhesion"/>
</dbReference>
<dbReference type="SMART" id="SM00634">
    <property type="entry name" value="BID_1"/>
    <property type="match status" value="5"/>
</dbReference>
<organism evidence="4 5">
    <name type="scientific">Agaribacter flavus</name>
    <dbReference type="NCBI Taxonomy" id="1902781"/>
    <lineage>
        <taxon>Bacteria</taxon>
        <taxon>Pseudomonadati</taxon>
        <taxon>Pseudomonadota</taxon>
        <taxon>Gammaproteobacteria</taxon>
        <taxon>Alteromonadales</taxon>
        <taxon>Alteromonadaceae</taxon>
        <taxon>Agaribacter</taxon>
    </lineage>
</organism>
<comment type="caution">
    <text evidence="4">The sequence shown here is derived from an EMBL/GenBank/DDBJ whole genome shotgun (WGS) entry which is preliminary data.</text>
</comment>
<feature type="region of interest" description="Disordered" evidence="2">
    <location>
        <begin position="27"/>
        <end position="51"/>
    </location>
</feature>
<sequence>MKHSIRTIWFISVALLLFACGGGGEPLERTDTGATPTPAPTPNPDPTPDTPSFSLSLSLLDADGENASQVSSNMPLTVQATLTDQDGQAVAQELVTFSFNTPDLARFDNDTGTALTNAEGVAVIQIFAATLAGSGNVNATIDAGVSASIGFTSSPTNTSFNLTVTMVDENGLSSTLVEDGAPLTVNALVTNQDDQPVNNELVTFVFSQDDLARFGNDTGTALTNENGIASINIYAESLAGSANITASIAAGNEQTVGFTSAGSRQQQPSTLELFANNIQLPSSGSDQIELIAVVKNDKNILLSDIPVSFSANQNSSLSSVDLATGEDGTARALLSTQNNPENRVITVVASTTTLTQELQINVVGTEINLNGASSVIIDDVSPITIIVSDSDGKGIADQDVQLTTDLGVLSETEVKTGANGQVTVNYSSSSAGQATIVASALNASTEFSVAIQQDDFSFSALPEGEIELNQSNNLTLRWFKNGIPFANGDVIVTSSRGNITVNGVDTNETRTDSNGLAVVQISSAFAGPSSISAVGTDTNGETVTARATVEFIATNPNNISVDATPDLVGPEGQTSTITAIVRDAAGNLVKGTTVDFTIVADSTGGSISPNTAITDSNGIATTVYTSNAVSSENGILIKASSGNAEGETNLTVGDRAFDISLGTGNIIQSPDNASYLKEFAVFVTDAAGRPIAGADLTVTGTPSLRNAYSKGVWMWSTDANSWVSLVSVFCDSEDSFVENNNRLDAGEDFNGDELLTPGNVAAVSFKDGISRTDDFGQATVEVRYPRQFGEWVTIDLKVFGQSLGTESSEVQRYTLPVAAADLTDRASPPPANPFGMNAVCSDTN</sequence>
<dbReference type="InterPro" id="IPR003344">
    <property type="entry name" value="Big_1_dom"/>
</dbReference>
<protein>
    <submittedName>
        <fullName evidence="4">Ig-like domain-containing protein</fullName>
    </submittedName>
</protein>
<dbReference type="Pfam" id="PF17789">
    <property type="entry name" value="MG4"/>
    <property type="match status" value="1"/>
</dbReference>
<comment type="similarity">
    <text evidence="1">Belongs to the intimin/invasin family.</text>
</comment>
<dbReference type="EMBL" id="JBHRSW010000014">
    <property type="protein sequence ID" value="MFC3121654.1"/>
    <property type="molecule type" value="Genomic_DNA"/>
</dbReference>
<evidence type="ECO:0000259" key="3">
    <source>
        <dbReference type="PROSITE" id="PS51127"/>
    </source>
</evidence>
<gene>
    <name evidence="4" type="ORF">ACFOHL_08475</name>
</gene>